<dbReference type="PANTHER" id="PTHR46082">
    <property type="entry name" value="ATP/GTP-BINDING PROTEIN-RELATED"/>
    <property type="match status" value="1"/>
</dbReference>
<evidence type="ECO:0000313" key="1">
    <source>
        <dbReference type="EMBL" id="KAB8071170.1"/>
    </source>
</evidence>
<gene>
    <name evidence="1" type="ORF">BDV29DRAFT_193466</name>
</gene>
<dbReference type="InterPro" id="IPR035994">
    <property type="entry name" value="Nucleoside_phosphorylase_sf"/>
</dbReference>
<accession>A0A5N5WVI8</accession>
<dbReference type="PANTHER" id="PTHR46082:SF11">
    <property type="entry name" value="AAA+ ATPASE DOMAIN-CONTAINING PROTEIN-RELATED"/>
    <property type="match status" value="1"/>
</dbReference>
<keyword evidence="2" id="KW-1185">Reference proteome</keyword>
<dbReference type="Gene3D" id="3.40.50.1580">
    <property type="entry name" value="Nucleoside phosphorylase domain"/>
    <property type="match status" value="1"/>
</dbReference>
<dbReference type="OrthoDB" id="1577640at2759"/>
<dbReference type="InterPro" id="IPR053137">
    <property type="entry name" value="NLR-like"/>
</dbReference>
<name>A0A5N5WVI8_9EURO</name>
<evidence type="ECO:0000313" key="2">
    <source>
        <dbReference type="Proteomes" id="UP000326565"/>
    </source>
</evidence>
<protein>
    <submittedName>
        <fullName evidence="1">Nucleoside phosphorylase domain-containing protein</fullName>
    </submittedName>
</protein>
<dbReference type="EMBL" id="ML732280">
    <property type="protein sequence ID" value="KAB8071170.1"/>
    <property type="molecule type" value="Genomic_DNA"/>
</dbReference>
<dbReference type="AlphaFoldDB" id="A0A5N5WVI8"/>
<dbReference type="GO" id="GO:0009116">
    <property type="term" value="P:nucleoside metabolic process"/>
    <property type="evidence" value="ECO:0007669"/>
    <property type="project" value="InterPro"/>
</dbReference>
<dbReference type="SUPFAM" id="SSF53167">
    <property type="entry name" value="Purine and uridine phosphorylases"/>
    <property type="match status" value="1"/>
</dbReference>
<sequence>MPRTSNLGHQHYTVGWICALPKEMAAAQATLDEKHPPLLHERSDPNTYTLDRIGSHNVGLFSAAIVANHMRSTFKSLRVSLVVGVGGGVPSNRDIQLSDVVVGEPTGSFRRRTGSLNRPPAMLLTGVSRLKSWLSSARFEAFGHISCPGVQHDHLYQADYDRQEEGASCENCDLEKLANRLPRDSNDPGIHYGLVASGNRELDVICFEMEAAGLMDDFSCLVIWGICDYSDSHKHKLRQGPRVTRLQRRRHILRNS</sequence>
<proteinExistence type="predicted"/>
<dbReference type="GO" id="GO:0003824">
    <property type="term" value="F:catalytic activity"/>
    <property type="evidence" value="ECO:0007669"/>
    <property type="project" value="InterPro"/>
</dbReference>
<organism evidence="1 2">
    <name type="scientific">Aspergillus leporis</name>
    <dbReference type="NCBI Taxonomy" id="41062"/>
    <lineage>
        <taxon>Eukaryota</taxon>
        <taxon>Fungi</taxon>
        <taxon>Dikarya</taxon>
        <taxon>Ascomycota</taxon>
        <taxon>Pezizomycotina</taxon>
        <taxon>Eurotiomycetes</taxon>
        <taxon>Eurotiomycetidae</taxon>
        <taxon>Eurotiales</taxon>
        <taxon>Aspergillaceae</taxon>
        <taxon>Aspergillus</taxon>
        <taxon>Aspergillus subgen. Circumdati</taxon>
    </lineage>
</organism>
<dbReference type="Proteomes" id="UP000326565">
    <property type="component" value="Unassembled WGS sequence"/>
</dbReference>
<reference evidence="1 2" key="1">
    <citation type="submission" date="2019-04" db="EMBL/GenBank/DDBJ databases">
        <title>Friends and foes A comparative genomics study of 23 Aspergillus species from section Flavi.</title>
        <authorList>
            <consortium name="DOE Joint Genome Institute"/>
            <person name="Kjaerbolling I."/>
            <person name="Vesth T."/>
            <person name="Frisvad J.C."/>
            <person name="Nybo J.L."/>
            <person name="Theobald S."/>
            <person name="Kildgaard S."/>
            <person name="Isbrandt T."/>
            <person name="Kuo A."/>
            <person name="Sato A."/>
            <person name="Lyhne E.K."/>
            <person name="Kogle M.E."/>
            <person name="Wiebenga A."/>
            <person name="Kun R.S."/>
            <person name="Lubbers R.J."/>
            <person name="Makela M.R."/>
            <person name="Barry K."/>
            <person name="Chovatia M."/>
            <person name="Clum A."/>
            <person name="Daum C."/>
            <person name="Haridas S."/>
            <person name="He G."/>
            <person name="LaButti K."/>
            <person name="Lipzen A."/>
            <person name="Mondo S."/>
            <person name="Riley R."/>
            <person name="Salamov A."/>
            <person name="Simmons B.A."/>
            <person name="Magnuson J.K."/>
            <person name="Henrissat B."/>
            <person name="Mortensen U.H."/>
            <person name="Larsen T.O."/>
            <person name="Devries R.P."/>
            <person name="Grigoriev I.V."/>
            <person name="Machida M."/>
            <person name="Baker S.E."/>
            <person name="Andersen M.R."/>
        </authorList>
    </citation>
    <scope>NUCLEOTIDE SEQUENCE [LARGE SCALE GENOMIC DNA]</scope>
    <source>
        <strain evidence="1 2">CBS 151.66</strain>
    </source>
</reference>